<accession>A0A9L0JKA7</accession>
<protein>
    <submittedName>
        <fullName evidence="2">VRK serine/threonine kinase 2</fullName>
    </submittedName>
</protein>
<gene>
    <name evidence="2" type="primary">VRK2</name>
</gene>
<feature type="region of interest" description="Disordered" evidence="1">
    <location>
        <begin position="1"/>
        <end position="67"/>
    </location>
</feature>
<reference evidence="2 3" key="1">
    <citation type="journal article" date="2020" name="Nat. Commun.">
        <title>Donkey genomes provide new insights into domestication and selection for coat color.</title>
        <authorList>
            <person name="Wang"/>
            <person name="C."/>
            <person name="Li"/>
            <person name="H."/>
            <person name="Guo"/>
            <person name="Y."/>
            <person name="Huang"/>
            <person name="J."/>
            <person name="Sun"/>
            <person name="Y."/>
            <person name="Min"/>
            <person name="J."/>
            <person name="Wang"/>
            <person name="J."/>
            <person name="Fang"/>
            <person name="X."/>
            <person name="Zhao"/>
            <person name="Z."/>
            <person name="Wang"/>
            <person name="S."/>
            <person name="Zhang"/>
            <person name="Y."/>
            <person name="Liu"/>
            <person name="Q."/>
            <person name="Jiang"/>
            <person name="Q."/>
            <person name="Wang"/>
            <person name="X."/>
            <person name="Guo"/>
            <person name="Y."/>
            <person name="Yang"/>
            <person name="C."/>
            <person name="Wang"/>
            <person name="Y."/>
            <person name="Tian"/>
            <person name="F."/>
            <person name="Zhuang"/>
            <person name="G."/>
            <person name="Fan"/>
            <person name="Y."/>
            <person name="Gao"/>
            <person name="Q."/>
            <person name="Li"/>
            <person name="Y."/>
            <person name="Ju"/>
            <person name="Z."/>
            <person name="Li"/>
            <person name="J."/>
            <person name="Li"/>
            <person name="R."/>
            <person name="Hou"/>
            <person name="M."/>
            <person name="Yang"/>
            <person name="G."/>
            <person name="Liu"/>
            <person name="G."/>
            <person name="Liu"/>
            <person name="W."/>
            <person name="Guo"/>
            <person name="J."/>
            <person name="Pan"/>
            <person name="S."/>
            <person name="Fan"/>
            <person name="G."/>
            <person name="Zhang"/>
            <person name="W."/>
            <person name="Zhang"/>
            <person name="R."/>
            <person name="Yu"/>
            <person name="J."/>
            <person name="Zhang"/>
            <person name="X."/>
            <person name="Yin"/>
            <person name="Q."/>
            <person name="Ji"/>
            <person name="C."/>
            <person name="Jin"/>
            <person name="Y."/>
            <person name="Yue"/>
            <person name="G."/>
            <person name="Liu"/>
            <person name="M."/>
            <person name="Xu"/>
            <person name="J."/>
            <person name="Liu"/>
            <person name="S."/>
            <person name="Jordana"/>
            <person name="J."/>
            <person name="Noce"/>
            <person name="A."/>
            <person name="Amills"/>
            <person name="M."/>
            <person name="Wu"/>
            <person name="D.D."/>
            <person name="Li"/>
            <person name="S."/>
            <person name="Zhou"/>
            <person name="X. and Zhong"/>
            <person name="J."/>
        </authorList>
    </citation>
    <scope>NUCLEOTIDE SEQUENCE [LARGE SCALE GENOMIC DNA]</scope>
</reference>
<reference evidence="2" key="2">
    <citation type="submission" date="2025-08" db="UniProtKB">
        <authorList>
            <consortium name="Ensembl"/>
        </authorList>
    </citation>
    <scope>IDENTIFICATION</scope>
</reference>
<dbReference type="Proteomes" id="UP000694387">
    <property type="component" value="Chromosome 6"/>
</dbReference>
<proteinExistence type="predicted"/>
<organism evidence="2 3">
    <name type="scientific">Equus asinus</name>
    <name type="common">Donkey</name>
    <name type="synonym">Equus africanus asinus</name>
    <dbReference type="NCBI Taxonomy" id="9793"/>
    <lineage>
        <taxon>Eukaryota</taxon>
        <taxon>Metazoa</taxon>
        <taxon>Chordata</taxon>
        <taxon>Craniata</taxon>
        <taxon>Vertebrata</taxon>
        <taxon>Euteleostomi</taxon>
        <taxon>Mammalia</taxon>
        <taxon>Eutheria</taxon>
        <taxon>Laurasiatheria</taxon>
        <taxon>Perissodactyla</taxon>
        <taxon>Equidae</taxon>
        <taxon>Equus</taxon>
    </lineage>
</organism>
<dbReference type="Gene3D" id="3.30.200.20">
    <property type="entry name" value="Phosphorylase Kinase, domain 1"/>
    <property type="match status" value="1"/>
</dbReference>
<sequence>RPAGGVARGLAAGPRARAQSSLAAGARGGAGRASPRPLSAGPAGRSCRRREPPGLRAASQSSAPAGSLCREVMAPRRNEKYKLPVPLPEGQILGDTEGQQWVLGKMIGSGGFGLIYLETLAIFLSYA</sequence>
<name>A0A9L0JKA7_EQUAS</name>
<dbReference type="Ensembl" id="ENSEAST00005044864.1">
    <property type="protein sequence ID" value="ENSEASP00005052813.1"/>
    <property type="gene ID" value="ENSEASG00005002016.2"/>
</dbReference>
<evidence type="ECO:0000256" key="1">
    <source>
        <dbReference type="SAM" id="MobiDB-lite"/>
    </source>
</evidence>
<dbReference type="GeneTree" id="ENSGT00940000158042"/>
<evidence type="ECO:0000313" key="3">
    <source>
        <dbReference type="Proteomes" id="UP000694387"/>
    </source>
</evidence>
<keyword evidence="3" id="KW-1185">Reference proteome</keyword>
<feature type="compositionally biased region" description="Low complexity" evidence="1">
    <location>
        <begin position="1"/>
        <end position="25"/>
    </location>
</feature>
<evidence type="ECO:0000313" key="2">
    <source>
        <dbReference type="Ensembl" id="ENSEASP00005052813.1"/>
    </source>
</evidence>
<dbReference type="AlphaFoldDB" id="A0A9L0JKA7"/>
<reference evidence="2" key="3">
    <citation type="submission" date="2025-09" db="UniProtKB">
        <authorList>
            <consortium name="Ensembl"/>
        </authorList>
    </citation>
    <scope>IDENTIFICATION</scope>
</reference>